<comment type="caution">
    <text evidence="1">The sequence shown here is derived from an EMBL/GenBank/DDBJ whole genome shotgun (WGS) entry which is preliminary data.</text>
</comment>
<dbReference type="AlphaFoldDB" id="A0A9D4BKG1"/>
<reference evidence="1" key="1">
    <citation type="journal article" date="2019" name="bioRxiv">
        <title>The Genome of the Zebra Mussel, Dreissena polymorpha: A Resource for Invasive Species Research.</title>
        <authorList>
            <person name="McCartney M.A."/>
            <person name="Auch B."/>
            <person name="Kono T."/>
            <person name="Mallez S."/>
            <person name="Zhang Y."/>
            <person name="Obille A."/>
            <person name="Becker A."/>
            <person name="Abrahante J.E."/>
            <person name="Garbe J."/>
            <person name="Badalamenti J.P."/>
            <person name="Herman A."/>
            <person name="Mangelson H."/>
            <person name="Liachko I."/>
            <person name="Sullivan S."/>
            <person name="Sone E.D."/>
            <person name="Koren S."/>
            <person name="Silverstein K.A.T."/>
            <person name="Beckman K.B."/>
            <person name="Gohl D.M."/>
        </authorList>
    </citation>
    <scope>NUCLEOTIDE SEQUENCE</scope>
    <source>
        <strain evidence="1">Duluth1</strain>
        <tissue evidence="1">Whole animal</tissue>
    </source>
</reference>
<organism evidence="1 2">
    <name type="scientific">Dreissena polymorpha</name>
    <name type="common">Zebra mussel</name>
    <name type="synonym">Mytilus polymorpha</name>
    <dbReference type="NCBI Taxonomy" id="45954"/>
    <lineage>
        <taxon>Eukaryota</taxon>
        <taxon>Metazoa</taxon>
        <taxon>Spiralia</taxon>
        <taxon>Lophotrochozoa</taxon>
        <taxon>Mollusca</taxon>
        <taxon>Bivalvia</taxon>
        <taxon>Autobranchia</taxon>
        <taxon>Heteroconchia</taxon>
        <taxon>Euheterodonta</taxon>
        <taxon>Imparidentia</taxon>
        <taxon>Neoheterodontei</taxon>
        <taxon>Myida</taxon>
        <taxon>Dreissenoidea</taxon>
        <taxon>Dreissenidae</taxon>
        <taxon>Dreissena</taxon>
    </lineage>
</organism>
<name>A0A9D4BKG1_DREPO</name>
<proteinExistence type="predicted"/>
<keyword evidence="2" id="KW-1185">Reference proteome</keyword>
<protein>
    <submittedName>
        <fullName evidence="1">Uncharacterized protein</fullName>
    </submittedName>
</protein>
<accession>A0A9D4BKG1</accession>
<dbReference type="Proteomes" id="UP000828390">
    <property type="component" value="Unassembled WGS sequence"/>
</dbReference>
<evidence type="ECO:0000313" key="1">
    <source>
        <dbReference type="EMBL" id="KAH3696548.1"/>
    </source>
</evidence>
<dbReference type="EMBL" id="JAIWYP010000016">
    <property type="protein sequence ID" value="KAH3696548.1"/>
    <property type="molecule type" value="Genomic_DNA"/>
</dbReference>
<reference evidence="1" key="2">
    <citation type="submission" date="2020-11" db="EMBL/GenBank/DDBJ databases">
        <authorList>
            <person name="McCartney M.A."/>
            <person name="Auch B."/>
            <person name="Kono T."/>
            <person name="Mallez S."/>
            <person name="Becker A."/>
            <person name="Gohl D.M."/>
            <person name="Silverstein K.A.T."/>
            <person name="Koren S."/>
            <person name="Bechman K.B."/>
            <person name="Herman A."/>
            <person name="Abrahante J.E."/>
            <person name="Garbe J."/>
        </authorList>
    </citation>
    <scope>NUCLEOTIDE SEQUENCE</scope>
    <source>
        <strain evidence="1">Duluth1</strain>
        <tissue evidence="1">Whole animal</tissue>
    </source>
</reference>
<gene>
    <name evidence="1" type="ORF">DPMN_084019</name>
</gene>
<sequence>MDSVVSSLAYLPAQLNQGSTLPDHMPNLLPSTMSRWGRWCVCLKDNRVGSRRSSFPQTEPSCIQVGERTMKSCVGT</sequence>
<evidence type="ECO:0000313" key="2">
    <source>
        <dbReference type="Proteomes" id="UP000828390"/>
    </source>
</evidence>